<keyword evidence="1" id="KW-0812">Transmembrane</keyword>
<keyword evidence="1" id="KW-1133">Transmembrane helix</keyword>
<protein>
    <submittedName>
        <fullName evidence="2">Type II secretion protein F</fullName>
    </submittedName>
</protein>
<comment type="caution">
    <text evidence="2">The sequence shown here is derived from an EMBL/GenBank/DDBJ whole genome shotgun (WGS) entry which is preliminary data.</text>
</comment>
<sequence length="167" mass="18455">MMMLLFIHRIHQLVRGSGIDRAHDFSPELVLEMLESCLQQGASLPAALRTVGCVMSNEQGKALQDIAQGLMSAQDWDYAWKPYLTRGYSVLSIMHDVLEPAYKRGVSPSLRIENAIEQLRDNENIAVSYASHELAVGILLPLGLCFLPGFVLLTVIPLLSSWFGLSG</sequence>
<dbReference type="AlphaFoldDB" id="A0A2I1M301"/>
<reference evidence="2 3" key="1">
    <citation type="submission" date="2017-12" db="EMBL/GenBank/DDBJ databases">
        <title>Phylogenetic diversity of female urinary microbiome.</title>
        <authorList>
            <person name="Thomas-White K."/>
            <person name="Wolfe A.J."/>
        </authorList>
    </citation>
    <scope>NUCLEOTIDE SEQUENCE [LARGE SCALE GENOMIC DNA]</scope>
    <source>
        <strain evidence="2 3">UMB0064</strain>
    </source>
</reference>
<keyword evidence="1" id="KW-0472">Membrane</keyword>
<name>A0A2I1M301_9BIFI</name>
<accession>A0A2I1M301</accession>
<organism evidence="2 3">
    <name type="scientific">Alloscardovia omnicolens</name>
    <dbReference type="NCBI Taxonomy" id="419015"/>
    <lineage>
        <taxon>Bacteria</taxon>
        <taxon>Bacillati</taxon>
        <taxon>Actinomycetota</taxon>
        <taxon>Actinomycetes</taxon>
        <taxon>Bifidobacteriales</taxon>
        <taxon>Bifidobacteriaceae</taxon>
        <taxon>Alloscardovia</taxon>
    </lineage>
</organism>
<evidence type="ECO:0000256" key="1">
    <source>
        <dbReference type="SAM" id="Phobius"/>
    </source>
</evidence>
<feature type="transmembrane region" description="Helical" evidence="1">
    <location>
        <begin position="134"/>
        <end position="159"/>
    </location>
</feature>
<gene>
    <name evidence="2" type="ORF">CYJ32_07170</name>
</gene>
<evidence type="ECO:0000313" key="2">
    <source>
        <dbReference type="EMBL" id="PKZ14512.1"/>
    </source>
</evidence>
<dbReference type="Proteomes" id="UP000242263">
    <property type="component" value="Unassembled WGS sequence"/>
</dbReference>
<dbReference type="EMBL" id="PKGU01000005">
    <property type="protein sequence ID" value="PKZ14512.1"/>
    <property type="molecule type" value="Genomic_DNA"/>
</dbReference>
<proteinExistence type="predicted"/>
<evidence type="ECO:0000313" key="3">
    <source>
        <dbReference type="Proteomes" id="UP000242263"/>
    </source>
</evidence>